<feature type="region of interest" description="Disordered" evidence="1">
    <location>
        <begin position="198"/>
        <end position="217"/>
    </location>
</feature>
<reference evidence="3" key="1">
    <citation type="journal article" date="2019" name="Int. J. Syst. Evol. Microbiol.">
        <title>The Global Catalogue of Microorganisms (GCM) 10K type strain sequencing project: providing services to taxonomists for standard genome sequencing and annotation.</title>
        <authorList>
            <consortium name="The Broad Institute Genomics Platform"/>
            <consortium name="The Broad Institute Genome Sequencing Center for Infectious Disease"/>
            <person name="Wu L."/>
            <person name="Ma J."/>
        </authorList>
    </citation>
    <scope>NUCLEOTIDE SEQUENCE [LARGE SCALE GENOMIC DNA]</scope>
    <source>
        <strain evidence="3">CCUG 62763</strain>
    </source>
</reference>
<dbReference type="EMBL" id="JBHSGR010000001">
    <property type="protein sequence ID" value="MFC4692172.1"/>
    <property type="molecule type" value="Genomic_DNA"/>
</dbReference>
<evidence type="ECO:0008006" key="4">
    <source>
        <dbReference type="Google" id="ProtNLM"/>
    </source>
</evidence>
<sequence>MSRSVGGSAVLRATGARRSARRPNQRRHVRIGVLTAALLAGGTGCGDPDLLDPTEDPLAADRERVISSMTEGMAAAADQLGAGEVLGTRVDTWCSAGEDTWKYTDDHRSTCQMSLSTGFPLSTGVDVALGGSLEGMLAFEERMDAAGWGSADWFLSINQPGVGVEVDHLREYGLPVTQVTGVRLYSAQGNDDSITLSFQPAATPVDPARPSSPAGYYRDTEGADWQTAWSAESAWHPYVLVGYGDAVLAEQPW</sequence>
<accession>A0ABV9LEA5</accession>
<dbReference type="RefSeq" id="WP_387985716.1">
    <property type="nucleotide sequence ID" value="NZ_JBHSGR010000001.1"/>
</dbReference>
<proteinExistence type="predicted"/>
<evidence type="ECO:0000313" key="3">
    <source>
        <dbReference type="Proteomes" id="UP001596025"/>
    </source>
</evidence>
<dbReference type="Proteomes" id="UP001596025">
    <property type="component" value="Unassembled WGS sequence"/>
</dbReference>
<feature type="region of interest" description="Disordered" evidence="1">
    <location>
        <begin position="1"/>
        <end position="26"/>
    </location>
</feature>
<protein>
    <recommendedName>
        <fullName evidence="4">Lipoprotein</fullName>
    </recommendedName>
</protein>
<name>A0ABV9LEA5_9ACTN</name>
<keyword evidence="3" id="KW-1185">Reference proteome</keyword>
<organism evidence="2 3">
    <name type="scientific">Geodermatophilus arenarius</name>
    <dbReference type="NCBI Taxonomy" id="1137990"/>
    <lineage>
        <taxon>Bacteria</taxon>
        <taxon>Bacillati</taxon>
        <taxon>Actinomycetota</taxon>
        <taxon>Actinomycetes</taxon>
        <taxon>Geodermatophilales</taxon>
        <taxon>Geodermatophilaceae</taxon>
        <taxon>Geodermatophilus</taxon>
    </lineage>
</organism>
<evidence type="ECO:0000313" key="2">
    <source>
        <dbReference type="EMBL" id="MFC4692172.1"/>
    </source>
</evidence>
<gene>
    <name evidence="2" type="ORF">ACFO3M_02105</name>
</gene>
<evidence type="ECO:0000256" key="1">
    <source>
        <dbReference type="SAM" id="MobiDB-lite"/>
    </source>
</evidence>
<comment type="caution">
    <text evidence="2">The sequence shown here is derived from an EMBL/GenBank/DDBJ whole genome shotgun (WGS) entry which is preliminary data.</text>
</comment>